<dbReference type="AlphaFoldDB" id="Q0FNN6"/>
<dbReference type="EMBL" id="AATQ01000021">
    <property type="protein sequence ID" value="EAU45869.1"/>
    <property type="molecule type" value="Genomic_DNA"/>
</dbReference>
<gene>
    <name evidence="1" type="ORF">R2601_20716</name>
</gene>
<proteinExistence type="predicted"/>
<evidence type="ECO:0000313" key="1">
    <source>
        <dbReference type="EMBL" id="EAU45869.1"/>
    </source>
</evidence>
<reference evidence="1 2" key="1">
    <citation type="journal article" date="2010" name="J. Bacteriol.">
        <title>Genome sequences of Pelagibaca bermudensis HTCC2601T and Maritimibacter alkaliphilus HTCC2654T, the type strains of two marine Roseobacter genera.</title>
        <authorList>
            <person name="Thrash J.C."/>
            <person name="Cho J.C."/>
            <person name="Ferriera S."/>
            <person name="Johnson J."/>
            <person name="Vergin K.L."/>
            <person name="Giovannoni S.J."/>
        </authorList>
    </citation>
    <scope>NUCLEOTIDE SEQUENCE [LARGE SCALE GENOMIC DNA]</scope>
    <source>
        <strain evidence="2">DSM 26914 / JCM 13377 / KCTC 12554 / HTCC2601</strain>
    </source>
</reference>
<organism evidence="1 2">
    <name type="scientific">Salipiger bermudensis (strain DSM 26914 / JCM 13377 / KCTC 12554 / HTCC2601)</name>
    <name type="common">Pelagibaca bermudensis</name>
    <dbReference type="NCBI Taxonomy" id="314265"/>
    <lineage>
        <taxon>Bacteria</taxon>
        <taxon>Pseudomonadati</taxon>
        <taxon>Pseudomonadota</taxon>
        <taxon>Alphaproteobacteria</taxon>
        <taxon>Rhodobacterales</taxon>
        <taxon>Roseobacteraceae</taxon>
        <taxon>Salipiger</taxon>
    </lineage>
</organism>
<accession>Q0FNN6</accession>
<sequence length="52" mass="5649">MVRAGSVLALYGTQNALTALKFATSWAPCARSYTRHSPAQADFSGQFEDRAK</sequence>
<protein>
    <submittedName>
        <fullName evidence="1">Uncharacterized protein</fullName>
    </submittedName>
</protein>
<dbReference type="HOGENOM" id="CLU_3082933_0_0_5"/>
<name>Q0FNN6_SALBH</name>
<keyword evidence="2" id="KW-1185">Reference proteome</keyword>
<comment type="caution">
    <text evidence="1">The sequence shown here is derived from an EMBL/GenBank/DDBJ whole genome shotgun (WGS) entry which is preliminary data.</text>
</comment>
<evidence type="ECO:0000313" key="2">
    <source>
        <dbReference type="Proteomes" id="UP000006230"/>
    </source>
</evidence>
<dbReference type="Proteomes" id="UP000006230">
    <property type="component" value="Unassembled WGS sequence"/>
</dbReference>